<keyword evidence="1" id="KW-0812">Transmembrane</keyword>
<evidence type="ECO:0000313" key="2">
    <source>
        <dbReference type="EMBL" id="MDQ0216579.1"/>
    </source>
</evidence>
<reference evidence="2" key="1">
    <citation type="submission" date="2023-07" db="EMBL/GenBank/DDBJ databases">
        <title>Genomic Encyclopedia of Type Strains, Phase IV (KMG-IV): sequencing the most valuable type-strain genomes for metagenomic binning, comparative biology and taxonomic classification.</title>
        <authorList>
            <person name="Goeker M."/>
        </authorList>
    </citation>
    <scope>NUCLEOTIDE SEQUENCE</scope>
    <source>
        <strain evidence="2">DSM 23947</strain>
    </source>
</reference>
<dbReference type="AlphaFoldDB" id="A0AAJ1T647"/>
<dbReference type="EMBL" id="JAUSUC010000058">
    <property type="protein sequence ID" value="MDQ0216579.1"/>
    <property type="molecule type" value="Genomic_DNA"/>
</dbReference>
<keyword evidence="1" id="KW-0472">Membrane</keyword>
<accession>A0AAJ1T647</accession>
<dbReference type="Proteomes" id="UP001237207">
    <property type="component" value="Unassembled WGS sequence"/>
</dbReference>
<evidence type="ECO:0000313" key="3">
    <source>
        <dbReference type="Proteomes" id="UP001237207"/>
    </source>
</evidence>
<organism evidence="2 3">
    <name type="scientific">Oikeobacillus pervagus</name>
    <dbReference type="NCBI Taxonomy" id="1325931"/>
    <lineage>
        <taxon>Bacteria</taxon>
        <taxon>Bacillati</taxon>
        <taxon>Bacillota</taxon>
        <taxon>Bacilli</taxon>
        <taxon>Bacillales</taxon>
        <taxon>Bacillaceae</taxon>
        <taxon>Oikeobacillus</taxon>
    </lineage>
</organism>
<proteinExistence type="predicted"/>
<sequence length="92" mass="10738">MGVCCNGDLLISSVDMRYLYKNMCISQFIYLLPESFCTVGAKRGSLFTFDFRIFRVDIFEVFPKKKAALFCSLLFWVLFIMIKAFKLVALFF</sequence>
<protein>
    <submittedName>
        <fullName evidence="2">Uncharacterized protein</fullName>
    </submittedName>
</protein>
<gene>
    <name evidence="2" type="ORF">J2S13_003041</name>
</gene>
<name>A0AAJ1T647_9BACI</name>
<evidence type="ECO:0000256" key="1">
    <source>
        <dbReference type="SAM" id="Phobius"/>
    </source>
</evidence>
<feature type="transmembrane region" description="Helical" evidence="1">
    <location>
        <begin position="67"/>
        <end position="91"/>
    </location>
</feature>
<keyword evidence="3" id="KW-1185">Reference proteome</keyword>
<keyword evidence="1" id="KW-1133">Transmembrane helix</keyword>
<comment type="caution">
    <text evidence="2">The sequence shown here is derived from an EMBL/GenBank/DDBJ whole genome shotgun (WGS) entry which is preliminary data.</text>
</comment>